<dbReference type="SFLD" id="SFLDG01386">
    <property type="entry name" value="main_SPASM_domain-containing"/>
    <property type="match status" value="1"/>
</dbReference>
<gene>
    <name evidence="9" type="ORF">D7024_06255</name>
</gene>
<proteinExistence type="inferred from homology"/>
<dbReference type="GO" id="GO:0051539">
    <property type="term" value="F:4 iron, 4 sulfur cluster binding"/>
    <property type="evidence" value="ECO:0007669"/>
    <property type="project" value="UniProtKB-KW"/>
</dbReference>
<dbReference type="SMART" id="SM00729">
    <property type="entry name" value="Elp3"/>
    <property type="match status" value="1"/>
</dbReference>
<evidence type="ECO:0000313" key="10">
    <source>
        <dbReference type="Proteomes" id="UP000271256"/>
    </source>
</evidence>
<dbReference type="PIRSF" id="PIRSF037420">
    <property type="entry name" value="PQQ_syn_pqqE"/>
    <property type="match status" value="1"/>
</dbReference>
<keyword evidence="4" id="KW-0479">Metal-binding</keyword>
<dbReference type="Proteomes" id="UP000271256">
    <property type="component" value="Unassembled WGS sequence"/>
</dbReference>
<evidence type="ECO:0000259" key="8">
    <source>
        <dbReference type="PROSITE" id="PS51918"/>
    </source>
</evidence>
<dbReference type="Pfam" id="PF04055">
    <property type="entry name" value="Radical_SAM"/>
    <property type="match status" value="1"/>
</dbReference>
<dbReference type="AlphaFoldDB" id="A0A494X066"/>
<dbReference type="EMBL" id="RBWE01000001">
    <property type="protein sequence ID" value="RKO66587.1"/>
    <property type="molecule type" value="Genomic_DNA"/>
</dbReference>
<dbReference type="PANTHER" id="PTHR43273">
    <property type="entry name" value="ANAEROBIC SULFATASE-MATURATING ENZYME HOMOLOG ASLB-RELATED"/>
    <property type="match status" value="1"/>
</dbReference>
<dbReference type="InterPro" id="IPR000385">
    <property type="entry name" value="MoaA_NifB_PqqE_Fe-S-bd_CS"/>
</dbReference>
<keyword evidence="6" id="KW-0411">Iron-sulfur</keyword>
<keyword evidence="10" id="KW-1185">Reference proteome</keyword>
<dbReference type="InterPro" id="IPR017200">
    <property type="entry name" value="PqqE-like"/>
</dbReference>
<dbReference type="PANTHER" id="PTHR43273:SF3">
    <property type="entry name" value="ANAEROBIC SULFATASE-MATURATING ENZYME HOMOLOG ASLB-RELATED"/>
    <property type="match status" value="1"/>
</dbReference>
<dbReference type="GO" id="GO:0016491">
    <property type="term" value="F:oxidoreductase activity"/>
    <property type="evidence" value="ECO:0007669"/>
    <property type="project" value="InterPro"/>
</dbReference>
<evidence type="ECO:0000256" key="2">
    <source>
        <dbReference type="ARBA" id="ARBA00022485"/>
    </source>
</evidence>
<dbReference type="NCBIfam" id="TIGR04085">
    <property type="entry name" value="rSAM_more_4Fe4S"/>
    <property type="match status" value="1"/>
</dbReference>
<reference evidence="9 10" key="1">
    <citation type="submission" date="2018-10" db="EMBL/GenBank/DDBJ databases">
        <authorList>
            <person name="Grouzdev D.S."/>
            <person name="Krutkina M.S."/>
            <person name="Tourova T.P."/>
            <person name="Nazina T.N."/>
        </authorList>
    </citation>
    <scope>NUCLEOTIDE SEQUENCE [LARGE SCALE GENOMIC DNA]</scope>
    <source>
        <strain evidence="9 10">435</strain>
    </source>
</reference>
<dbReference type="SUPFAM" id="SSF102114">
    <property type="entry name" value="Radical SAM enzymes"/>
    <property type="match status" value="1"/>
</dbReference>
<keyword evidence="2" id="KW-0004">4Fe-4S</keyword>
<dbReference type="InterPro" id="IPR058240">
    <property type="entry name" value="rSAM_sf"/>
</dbReference>
<dbReference type="InterPro" id="IPR006638">
    <property type="entry name" value="Elp3/MiaA/NifB-like_rSAM"/>
</dbReference>
<comment type="similarity">
    <text evidence="7">Belongs to the radical SAM superfamily. Anaerobic sulfatase-maturating enzyme family.</text>
</comment>
<dbReference type="RefSeq" id="WP_121451020.1">
    <property type="nucleotide sequence ID" value="NZ_RBWE01000001.1"/>
</dbReference>
<dbReference type="InterPro" id="IPR007197">
    <property type="entry name" value="rSAM"/>
</dbReference>
<organism evidence="9 10">
    <name type="scientific">Desulfofundulus salinus</name>
    <dbReference type="NCBI Taxonomy" id="2419843"/>
    <lineage>
        <taxon>Bacteria</taxon>
        <taxon>Bacillati</taxon>
        <taxon>Bacillota</taxon>
        <taxon>Clostridia</taxon>
        <taxon>Eubacteriales</taxon>
        <taxon>Peptococcaceae</taxon>
        <taxon>Desulfofundulus</taxon>
    </lineage>
</organism>
<feature type="domain" description="Radical SAM core" evidence="8">
    <location>
        <begin position="1"/>
        <end position="229"/>
    </location>
</feature>
<sequence length="359" mass="39131">MTKEIKLLVLLVTGDCNLRCVYCYARGGESKRHMSWEVARHAVDYAAARSKSFKIQFSGGEPLLNLPLVKEVAAYVRSRRLSVKLQLQTNGTLITPAVAQELKSLGVALGVSLDGRPEINDRLRSFAGGGGSTLAVIRGLQNLAAEGIKVGLTVVLTAESTAGLTQLVELAAYLGNVYGISLDLLRPLGRGREGRVAPPEPELLNQQVKAAIKRAEEIARLGGPLIRFREVERLKYQLHRGITRRHYCYATTGQSMAVMPDGSVYPCASLSGLTEFYLGRITDGRFSLAEALAGTSLLGRTVEVMAGCRDCWHRYLCGGGCPARAYALTGRVDRACKADCLLRKVYLDFVKKENTYAHI</sequence>
<dbReference type="InterPro" id="IPR023867">
    <property type="entry name" value="Sulphatase_maturase_rSAM"/>
</dbReference>
<dbReference type="Gene3D" id="3.20.20.70">
    <property type="entry name" value="Aldolase class I"/>
    <property type="match status" value="1"/>
</dbReference>
<evidence type="ECO:0000256" key="1">
    <source>
        <dbReference type="ARBA" id="ARBA00001966"/>
    </source>
</evidence>
<evidence type="ECO:0000256" key="3">
    <source>
        <dbReference type="ARBA" id="ARBA00022691"/>
    </source>
</evidence>
<dbReference type="CDD" id="cd01335">
    <property type="entry name" value="Radical_SAM"/>
    <property type="match status" value="1"/>
</dbReference>
<dbReference type="GO" id="GO:0032324">
    <property type="term" value="P:molybdopterin cofactor biosynthetic process"/>
    <property type="evidence" value="ECO:0007669"/>
    <property type="project" value="UniProtKB-ARBA"/>
</dbReference>
<accession>A0A494X066</accession>
<dbReference type="OrthoDB" id="9808591at2"/>
<dbReference type="SFLD" id="SFLDG01067">
    <property type="entry name" value="SPASM/twitch_domain_containing"/>
    <property type="match status" value="1"/>
</dbReference>
<comment type="cofactor">
    <cofactor evidence="1">
        <name>[4Fe-4S] cluster</name>
        <dbReference type="ChEBI" id="CHEBI:49883"/>
    </cofactor>
</comment>
<dbReference type="InterPro" id="IPR023885">
    <property type="entry name" value="4Fe4S-binding_SPASM_dom"/>
</dbReference>
<evidence type="ECO:0000256" key="4">
    <source>
        <dbReference type="ARBA" id="ARBA00022723"/>
    </source>
</evidence>
<keyword evidence="5" id="KW-0408">Iron</keyword>
<evidence type="ECO:0000313" key="9">
    <source>
        <dbReference type="EMBL" id="RKO66587.1"/>
    </source>
</evidence>
<dbReference type="GO" id="GO:0046872">
    <property type="term" value="F:metal ion binding"/>
    <property type="evidence" value="ECO:0007669"/>
    <property type="project" value="UniProtKB-KW"/>
</dbReference>
<protein>
    <submittedName>
        <fullName evidence="9">Radical SAM protein</fullName>
    </submittedName>
</protein>
<name>A0A494X066_9FIRM</name>
<keyword evidence="3" id="KW-0949">S-adenosyl-L-methionine</keyword>
<dbReference type="SFLD" id="SFLDS00029">
    <property type="entry name" value="Radical_SAM"/>
    <property type="match status" value="1"/>
</dbReference>
<dbReference type="PROSITE" id="PS01305">
    <property type="entry name" value="MOAA_NIFB_PQQE"/>
    <property type="match status" value="1"/>
</dbReference>
<dbReference type="SFLD" id="SFLDG01384">
    <property type="entry name" value="thioether_bond_formation_requi"/>
    <property type="match status" value="1"/>
</dbReference>
<evidence type="ECO:0000256" key="6">
    <source>
        <dbReference type="ARBA" id="ARBA00023014"/>
    </source>
</evidence>
<dbReference type="PROSITE" id="PS51918">
    <property type="entry name" value="RADICAL_SAM"/>
    <property type="match status" value="1"/>
</dbReference>
<evidence type="ECO:0000256" key="5">
    <source>
        <dbReference type="ARBA" id="ARBA00023004"/>
    </source>
</evidence>
<comment type="caution">
    <text evidence="9">The sequence shown here is derived from an EMBL/GenBank/DDBJ whole genome shotgun (WGS) entry which is preliminary data.</text>
</comment>
<evidence type="ECO:0000256" key="7">
    <source>
        <dbReference type="ARBA" id="ARBA00023601"/>
    </source>
</evidence>
<dbReference type="InterPro" id="IPR013785">
    <property type="entry name" value="Aldolase_TIM"/>
</dbReference>